<evidence type="ECO:0008006" key="3">
    <source>
        <dbReference type="Google" id="ProtNLM"/>
    </source>
</evidence>
<accession>A0A6V8KLW5</accession>
<organism evidence="1 2">
    <name type="scientific">Phytohabitans houttuyneae</name>
    <dbReference type="NCBI Taxonomy" id="1076126"/>
    <lineage>
        <taxon>Bacteria</taxon>
        <taxon>Bacillati</taxon>
        <taxon>Actinomycetota</taxon>
        <taxon>Actinomycetes</taxon>
        <taxon>Micromonosporales</taxon>
        <taxon>Micromonosporaceae</taxon>
    </lineage>
</organism>
<evidence type="ECO:0000313" key="1">
    <source>
        <dbReference type="EMBL" id="GFJ81645.1"/>
    </source>
</evidence>
<name>A0A6V8KLW5_9ACTN</name>
<protein>
    <recommendedName>
        <fullName evidence="3">PknH-like extracellular domain-containing protein</fullName>
    </recommendedName>
</protein>
<comment type="caution">
    <text evidence="1">The sequence shown here is derived from an EMBL/GenBank/DDBJ whole genome shotgun (WGS) entry which is preliminary data.</text>
</comment>
<sequence>MSGRDAPTRIALRCLVVALLVLVGFWMTPAPAAAHRQKVAPVPAGAFLQPVDLGGAATTPVTDAFRHYLRPPQPRAYFPYRSAALRRANATISILYSVTGNHPTVVLETVSIYRADGAQRYLRELRRALSRCGVRTDPTGRWSLLATGVAGRDSMLIRLQQRTEDFGGRSIVQSTYIVVARAGKAVVALADIGWETGNGHPDIVRRLAGPAVQRARTAG</sequence>
<gene>
    <name evidence="1" type="ORF">Phou_058250</name>
</gene>
<proteinExistence type="predicted"/>
<keyword evidence="2" id="KW-1185">Reference proteome</keyword>
<evidence type="ECO:0000313" key="2">
    <source>
        <dbReference type="Proteomes" id="UP000482800"/>
    </source>
</evidence>
<reference evidence="1 2" key="2">
    <citation type="submission" date="2020-03" db="EMBL/GenBank/DDBJ databases">
        <authorList>
            <person name="Ichikawa N."/>
            <person name="Kimura A."/>
            <person name="Kitahashi Y."/>
            <person name="Uohara A."/>
        </authorList>
    </citation>
    <scope>NUCLEOTIDE SEQUENCE [LARGE SCALE GENOMIC DNA]</scope>
    <source>
        <strain evidence="1 2">NBRC 108639</strain>
    </source>
</reference>
<dbReference type="EMBL" id="BLPF01000002">
    <property type="protein sequence ID" value="GFJ81645.1"/>
    <property type="molecule type" value="Genomic_DNA"/>
</dbReference>
<dbReference type="RefSeq" id="WP_173061145.1">
    <property type="nucleotide sequence ID" value="NZ_BAABGO010000031.1"/>
</dbReference>
<reference evidence="1 2" key="1">
    <citation type="submission" date="2020-03" db="EMBL/GenBank/DDBJ databases">
        <title>Whole genome shotgun sequence of Phytohabitans houttuyneae NBRC 108639.</title>
        <authorList>
            <person name="Komaki H."/>
            <person name="Tamura T."/>
        </authorList>
    </citation>
    <scope>NUCLEOTIDE SEQUENCE [LARGE SCALE GENOMIC DNA]</scope>
    <source>
        <strain evidence="1 2">NBRC 108639</strain>
    </source>
</reference>
<dbReference type="AlphaFoldDB" id="A0A6V8KLW5"/>
<dbReference type="Proteomes" id="UP000482800">
    <property type="component" value="Unassembled WGS sequence"/>
</dbReference>